<reference evidence="5 6" key="1">
    <citation type="submission" date="2023-10" db="EMBL/GenBank/DDBJ databases">
        <title>Chromosome-scale genome assembly provides insights into flower coloration mechanisms of Canna indica.</title>
        <authorList>
            <person name="Li C."/>
        </authorList>
    </citation>
    <scope>NUCLEOTIDE SEQUENCE [LARGE SCALE GENOMIC DNA]</scope>
    <source>
        <tissue evidence="5">Flower</tissue>
    </source>
</reference>
<dbReference type="Pfam" id="PF00786">
    <property type="entry name" value="PBD"/>
    <property type="match status" value="1"/>
</dbReference>
<dbReference type="InterPro" id="IPR000095">
    <property type="entry name" value="CRIB_dom"/>
</dbReference>
<dbReference type="SUPFAM" id="SSF48350">
    <property type="entry name" value="GTPase activation domain, GAP"/>
    <property type="match status" value="1"/>
</dbReference>
<gene>
    <name evidence="5" type="ORF">Cni_G18753</name>
</gene>
<feature type="domain" description="CRIB" evidence="3">
    <location>
        <begin position="31"/>
        <end position="44"/>
    </location>
</feature>
<dbReference type="PANTHER" id="PTHR23177">
    <property type="entry name" value="MKIAA1688 PROTEIN"/>
    <property type="match status" value="1"/>
</dbReference>
<evidence type="ECO:0000259" key="4">
    <source>
        <dbReference type="PROSITE" id="PS50238"/>
    </source>
</evidence>
<dbReference type="Gene3D" id="1.10.555.10">
    <property type="entry name" value="Rho GTPase activation protein"/>
    <property type="match status" value="1"/>
</dbReference>
<evidence type="ECO:0000256" key="2">
    <source>
        <dbReference type="SAM" id="MobiDB-lite"/>
    </source>
</evidence>
<organism evidence="5 6">
    <name type="scientific">Canna indica</name>
    <name type="common">Indian-shot</name>
    <dbReference type="NCBI Taxonomy" id="4628"/>
    <lineage>
        <taxon>Eukaryota</taxon>
        <taxon>Viridiplantae</taxon>
        <taxon>Streptophyta</taxon>
        <taxon>Embryophyta</taxon>
        <taxon>Tracheophyta</taxon>
        <taxon>Spermatophyta</taxon>
        <taxon>Magnoliopsida</taxon>
        <taxon>Liliopsida</taxon>
        <taxon>Zingiberales</taxon>
        <taxon>Cannaceae</taxon>
        <taxon>Canna</taxon>
    </lineage>
</organism>
<protein>
    <submittedName>
        <fullName evidence="5">Rho GTPase-activating protein 5</fullName>
    </submittedName>
</protein>
<feature type="compositionally biased region" description="Basic and acidic residues" evidence="2">
    <location>
        <begin position="264"/>
        <end position="281"/>
    </location>
</feature>
<dbReference type="Pfam" id="PF00620">
    <property type="entry name" value="RhoGAP"/>
    <property type="match status" value="1"/>
</dbReference>
<dbReference type="InterPro" id="IPR008936">
    <property type="entry name" value="Rho_GTPase_activation_prot"/>
</dbReference>
<dbReference type="InterPro" id="IPR000198">
    <property type="entry name" value="RhoGAP_dom"/>
</dbReference>
<dbReference type="CDD" id="cd00159">
    <property type="entry name" value="RhoGAP"/>
    <property type="match status" value="1"/>
</dbReference>
<evidence type="ECO:0000313" key="6">
    <source>
        <dbReference type="Proteomes" id="UP001327560"/>
    </source>
</evidence>
<dbReference type="Proteomes" id="UP001327560">
    <property type="component" value="Chromosome 6"/>
</dbReference>
<dbReference type="AlphaFoldDB" id="A0AAQ3KJN1"/>
<dbReference type="FunFam" id="1.10.555.10:FF:000046">
    <property type="entry name" value="Rho GTPase-activating protein 5"/>
    <property type="match status" value="1"/>
</dbReference>
<evidence type="ECO:0000313" key="5">
    <source>
        <dbReference type="EMBL" id="WOL09999.1"/>
    </source>
</evidence>
<dbReference type="InterPro" id="IPR036936">
    <property type="entry name" value="CRIB_dom_sf"/>
</dbReference>
<dbReference type="PROSITE" id="PS50238">
    <property type="entry name" value="RHOGAP"/>
    <property type="match status" value="1"/>
</dbReference>
<evidence type="ECO:0000259" key="3">
    <source>
        <dbReference type="PROSITE" id="PS50108"/>
    </source>
</evidence>
<feature type="domain" description="Rho-GAP" evidence="4">
    <location>
        <begin position="76"/>
        <end position="261"/>
    </location>
</feature>
<dbReference type="Gene3D" id="3.90.810.10">
    <property type="entry name" value="CRIB domain"/>
    <property type="match status" value="1"/>
</dbReference>
<accession>A0AAQ3KJN1</accession>
<dbReference type="CDD" id="cd00132">
    <property type="entry name" value="CRIB"/>
    <property type="match status" value="1"/>
</dbReference>
<dbReference type="EMBL" id="CP136895">
    <property type="protein sequence ID" value="WOL09999.1"/>
    <property type="molecule type" value="Genomic_DNA"/>
</dbReference>
<dbReference type="SMART" id="SM00285">
    <property type="entry name" value="PBD"/>
    <property type="match status" value="1"/>
</dbReference>
<evidence type="ECO:0000256" key="1">
    <source>
        <dbReference type="ARBA" id="ARBA00022468"/>
    </source>
</evidence>
<keyword evidence="6" id="KW-1185">Reference proteome</keyword>
<dbReference type="PROSITE" id="PS50108">
    <property type="entry name" value="CRIB"/>
    <property type="match status" value="1"/>
</dbReference>
<dbReference type="SMART" id="SM00324">
    <property type="entry name" value="RhoGAP"/>
    <property type="match status" value="1"/>
</dbReference>
<dbReference type="PANTHER" id="PTHR23177:SF64">
    <property type="entry name" value="RHO GTPASE-ACTIVATING PROTEIN 1"/>
    <property type="match status" value="1"/>
</dbReference>
<feature type="region of interest" description="Disordered" evidence="2">
    <location>
        <begin position="264"/>
        <end position="283"/>
    </location>
</feature>
<dbReference type="InterPro" id="IPR044785">
    <property type="entry name" value="RopGAP1-5"/>
</dbReference>
<dbReference type="GO" id="GO:0007165">
    <property type="term" value="P:signal transduction"/>
    <property type="evidence" value="ECO:0007669"/>
    <property type="project" value="InterPro"/>
</dbReference>
<name>A0AAQ3KJN1_9LILI</name>
<keyword evidence="1" id="KW-0343">GTPase activation</keyword>
<sequence length="412" mass="45834">MAALRKSLVMCSVGAGEDGACRGAAPVAMEIGWPTDVRHVAHVTFDRFDGFLGLPVEMEAEVPRRAPSASASVFGVSAESMQCSYDQRGNSVPTILLSMQRHLYLRGGLQVEGIFRISAENRQQVFVRDQLNSGIVPEGIDLHCLAGLLKAWFRELPRGVLDLLTPDQVMHCNTEEECSELVSMLPATEAALLDWAINLMADVVEHENYNKMNARNIAMVFAPNMTQMADPLTALIHAVQVMNFLKMLIIKTLREREEAVFITREPDSCPESPNDKDEAKASKPTTRYYSLSTTEQTQDFCALDKVAIDKFLLNAETSPDRDEGSFRSFEKKSEIVEEHELVSRKISSISCDLDAIQDDGFAEGDVESLTDRLSFRRVRRLCKHPVLQFSRSSKKSAEHSIVNSTDGREACA</sequence>
<proteinExistence type="predicted"/>
<dbReference type="GO" id="GO:0005096">
    <property type="term" value="F:GTPase activator activity"/>
    <property type="evidence" value="ECO:0007669"/>
    <property type="project" value="UniProtKB-KW"/>
</dbReference>